<dbReference type="Gene3D" id="2.30.29.30">
    <property type="entry name" value="Pleckstrin-homology domain (PH domain)/Phosphotyrosine-binding domain (PTB)"/>
    <property type="match status" value="1"/>
</dbReference>
<feature type="region of interest" description="Disordered" evidence="3">
    <location>
        <begin position="165"/>
        <end position="226"/>
    </location>
</feature>
<reference evidence="5" key="4">
    <citation type="submission" date="2025-09" db="UniProtKB">
        <authorList>
            <consortium name="Ensembl"/>
        </authorList>
    </citation>
    <scope>IDENTIFICATION</scope>
</reference>
<keyword evidence="2" id="KW-0472">Membrane</keyword>
<feature type="domain" description="FERM" evidence="4">
    <location>
        <begin position="1"/>
        <end position="113"/>
    </location>
</feature>
<reference evidence="5" key="3">
    <citation type="submission" date="2025-08" db="UniProtKB">
        <authorList>
            <consortium name="Ensembl"/>
        </authorList>
    </citation>
    <scope>IDENTIFICATION</scope>
</reference>
<dbReference type="CDD" id="cd13193">
    <property type="entry name" value="FERM_C_FARP1-like"/>
    <property type="match status" value="1"/>
</dbReference>
<dbReference type="AlphaFoldDB" id="A0A3B1K1T6"/>
<dbReference type="GO" id="GO:0016020">
    <property type="term" value="C:membrane"/>
    <property type="evidence" value="ECO:0007669"/>
    <property type="project" value="UniProtKB-SubCell"/>
</dbReference>
<dbReference type="InterPro" id="IPR011993">
    <property type="entry name" value="PH-like_dom_sf"/>
</dbReference>
<feature type="region of interest" description="Disordered" evidence="3">
    <location>
        <begin position="241"/>
        <end position="283"/>
    </location>
</feature>
<evidence type="ECO:0000313" key="5">
    <source>
        <dbReference type="Ensembl" id="ENSAMXP00000048627.1"/>
    </source>
</evidence>
<proteinExistence type="predicted"/>
<dbReference type="SMART" id="SM01196">
    <property type="entry name" value="FERM_C"/>
    <property type="match status" value="1"/>
</dbReference>
<dbReference type="Bgee" id="ENSAMXG00000031450">
    <property type="expression patterns" value="Expressed in brain and 6 other cell types or tissues"/>
</dbReference>
<dbReference type="GeneTree" id="ENSGT00940000155318"/>
<reference evidence="6" key="2">
    <citation type="journal article" date="2014" name="Nat. Commun.">
        <title>The cavefish genome reveals candidate genes for eye loss.</title>
        <authorList>
            <person name="McGaugh S.E."/>
            <person name="Gross J.B."/>
            <person name="Aken B."/>
            <person name="Blin M."/>
            <person name="Borowsky R."/>
            <person name="Chalopin D."/>
            <person name="Hinaux H."/>
            <person name="Jeffery W.R."/>
            <person name="Keene A."/>
            <person name="Ma L."/>
            <person name="Minx P."/>
            <person name="Murphy D."/>
            <person name="O'Quin K.E."/>
            <person name="Retaux S."/>
            <person name="Rohner N."/>
            <person name="Searle S.M."/>
            <person name="Stahl B.A."/>
            <person name="Tabin C."/>
            <person name="Volff J.N."/>
            <person name="Yoshizawa M."/>
            <person name="Warren W.C."/>
        </authorList>
    </citation>
    <scope>NUCLEOTIDE SEQUENCE [LARGE SCALE GENOMIC DNA]</scope>
    <source>
        <strain evidence="6">female</strain>
    </source>
</reference>
<dbReference type="STRING" id="7994.ENSAMXP00000048627"/>
<reference evidence="6" key="1">
    <citation type="submission" date="2013-03" db="EMBL/GenBank/DDBJ databases">
        <authorList>
            <person name="Jeffery W."/>
            <person name="Warren W."/>
            <person name="Wilson R.K."/>
        </authorList>
    </citation>
    <scope>NUCLEOTIDE SEQUENCE</scope>
    <source>
        <strain evidence="6">female</strain>
    </source>
</reference>
<sequence length="522" mass="57214">NISDYQLLEVARRLEMYGIRLHPAKDREGTKLSLSVAHTGVLVFQGHTKINAFNWSKVRKLSFKRKRFLIKLRPDLNESAYQDTLEFVMASRDCCKVFWKICVEYHAFFRLFEEPKPKPKTSSLCFYSGRTQKQVIDYVKDTEYRSCLSTGEAYRNRKESALVSSEDSAALRMRGSPSTAGQRGGRSDGGSAATDDSRGQARQQGAELHTAGLASRTAKGSSSSIPYIDCSDAEFSELEVRGRVSRSHSRTNDKGPGFNALRPHEREGSQSKHRHRESPPLSQSFTLRPLMTFTSRHFCGGVPPMRGPLHSTLLDELASRSPAPTRHLPGTRSLTSSPALFSFHRTSSLSHAVQCGRSFSLRSAPREERGGLFSSCSPIMNRAVNAAKGQSSGGRGNRSVTDPLILSQPRPVLSRAERMAALERRMLANDCLTSPRRHGGVPMIDGSTSSGTDTSDSEEVESTGSCGQSLGFGNPAARSSSPISPLPRNKFSFGSLQLDEDENADGGCVDFSDEEGAQVFSC</sequence>
<comment type="subcellular location">
    <subcellularLocation>
        <location evidence="1">Membrane</location>
    </subcellularLocation>
</comment>
<dbReference type="PANTHER" id="PTHR45858:SF2">
    <property type="entry name" value="FERM, ARHGEF AND PLECKSTRIN DOMAIN-CONTAINING PROTEIN 1"/>
    <property type="match status" value="1"/>
</dbReference>
<dbReference type="Pfam" id="PF09380">
    <property type="entry name" value="FERM_C"/>
    <property type="match status" value="1"/>
</dbReference>
<feature type="compositionally biased region" description="Low complexity" evidence="3">
    <location>
        <begin position="445"/>
        <end position="454"/>
    </location>
</feature>
<feature type="region of interest" description="Disordered" evidence="3">
    <location>
        <begin position="386"/>
        <end position="411"/>
    </location>
</feature>
<evidence type="ECO:0000256" key="2">
    <source>
        <dbReference type="ARBA" id="ARBA00023136"/>
    </source>
</evidence>
<dbReference type="PROSITE" id="PS50057">
    <property type="entry name" value="FERM_3"/>
    <property type="match status" value="1"/>
</dbReference>
<dbReference type="InterPro" id="IPR000299">
    <property type="entry name" value="FERM_domain"/>
</dbReference>
<dbReference type="InterPro" id="IPR051835">
    <property type="entry name" value="RAC1-GEF"/>
</dbReference>
<evidence type="ECO:0000256" key="1">
    <source>
        <dbReference type="ARBA" id="ARBA00004370"/>
    </source>
</evidence>
<dbReference type="FunFam" id="2.30.29.30:FF:000002">
    <property type="entry name" value="Band 4.1-like protein 5 isoform 1"/>
    <property type="match status" value="1"/>
</dbReference>
<dbReference type="SUPFAM" id="SSF50729">
    <property type="entry name" value="PH domain-like"/>
    <property type="match status" value="1"/>
</dbReference>
<organism evidence="5 6">
    <name type="scientific">Astyanax mexicanus</name>
    <name type="common">Blind cave fish</name>
    <name type="synonym">Astyanax fasciatus mexicanus</name>
    <dbReference type="NCBI Taxonomy" id="7994"/>
    <lineage>
        <taxon>Eukaryota</taxon>
        <taxon>Metazoa</taxon>
        <taxon>Chordata</taxon>
        <taxon>Craniata</taxon>
        <taxon>Vertebrata</taxon>
        <taxon>Euteleostomi</taxon>
        <taxon>Actinopterygii</taxon>
        <taxon>Neopterygii</taxon>
        <taxon>Teleostei</taxon>
        <taxon>Ostariophysi</taxon>
        <taxon>Characiformes</taxon>
        <taxon>Characoidei</taxon>
        <taxon>Acestrorhamphidae</taxon>
        <taxon>Acestrorhamphinae</taxon>
        <taxon>Astyanax</taxon>
    </lineage>
</organism>
<protein>
    <recommendedName>
        <fullName evidence="4">FERM domain-containing protein</fullName>
    </recommendedName>
</protein>
<evidence type="ECO:0000313" key="6">
    <source>
        <dbReference type="Proteomes" id="UP000018467"/>
    </source>
</evidence>
<feature type="region of interest" description="Disordered" evidence="3">
    <location>
        <begin position="432"/>
        <end position="510"/>
    </location>
</feature>
<dbReference type="GO" id="GO:0005085">
    <property type="term" value="F:guanyl-nucleotide exchange factor activity"/>
    <property type="evidence" value="ECO:0007669"/>
    <property type="project" value="TreeGrafter"/>
</dbReference>
<name>A0A3B1K1T6_ASTMX</name>
<accession>A0A3B1K1T6</accession>
<dbReference type="Proteomes" id="UP000018467">
    <property type="component" value="Unassembled WGS sequence"/>
</dbReference>
<evidence type="ECO:0000259" key="4">
    <source>
        <dbReference type="PROSITE" id="PS50057"/>
    </source>
</evidence>
<dbReference type="Ensembl" id="ENSAMXT00000042581.1">
    <property type="protein sequence ID" value="ENSAMXP00000048627.1"/>
    <property type="gene ID" value="ENSAMXG00000031450.1"/>
</dbReference>
<dbReference type="InParanoid" id="A0A3B1K1T6"/>
<dbReference type="PANTHER" id="PTHR45858">
    <property type="entry name" value="FERM DOMAIN CONTAINING PROTEIN"/>
    <property type="match status" value="1"/>
</dbReference>
<evidence type="ECO:0000256" key="3">
    <source>
        <dbReference type="SAM" id="MobiDB-lite"/>
    </source>
</evidence>
<dbReference type="InterPro" id="IPR041788">
    <property type="entry name" value="FARP1/FARP2/FRMD7_FERM_C"/>
</dbReference>
<keyword evidence="6" id="KW-1185">Reference proteome</keyword>
<dbReference type="InterPro" id="IPR018980">
    <property type="entry name" value="FERM_PH-like_C"/>
</dbReference>